<feature type="region of interest" description="Disordered" evidence="2">
    <location>
        <begin position="329"/>
        <end position="391"/>
    </location>
</feature>
<reference evidence="4" key="1">
    <citation type="submission" date="2019-05" db="EMBL/GenBank/DDBJ databases">
        <title>Annotation for the trematode Fasciolopsis buski.</title>
        <authorList>
            <person name="Choi Y.-J."/>
        </authorList>
    </citation>
    <scope>NUCLEOTIDE SEQUENCE</scope>
    <source>
        <strain evidence="4">HT</strain>
        <tissue evidence="4">Whole worm</tissue>
    </source>
</reference>
<feature type="compositionally biased region" description="Basic and acidic residues" evidence="2">
    <location>
        <begin position="897"/>
        <end position="907"/>
    </location>
</feature>
<keyword evidence="1" id="KW-0863">Zinc-finger</keyword>
<evidence type="ECO:0000313" key="4">
    <source>
        <dbReference type="EMBL" id="KAA0194763.1"/>
    </source>
</evidence>
<dbReference type="SUPFAM" id="SSF48371">
    <property type="entry name" value="ARM repeat"/>
    <property type="match status" value="1"/>
</dbReference>
<gene>
    <name evidence="4" type="ORF">FBUS_06909</name>
</gene>
<keyword evidence="1" id="KW-0479">Metal-binding</keyword>
<evidence type="ECO:0000313" key="5">
    <source>
        <dbReference type="Proteomes" id="UP000728185"/>
    </source>
</evidence>
<feature type="region of interest" description="Disordered" evidence="2">
    <location>
        <begin position="1779"/>
        <end position="1805"/>
    </location>
</feature>
<dbReference type="GO" id="GO:0008270">
    <property type="term" value="F:zinc ion binding"/>
    <property type="evidence" value="ECO:0007669"/>
    <property type="project" value="UniProtKB-KW"/>
</dbReference>
<accession>A0A8E0RV86</accession>
<dbReference type="InterPro" id="IPR016024">
    <property type="entry name" value="ARM-type_fold"/>
</dbReference>
<feature type="compositionally biased region" description="Low complexity" evidence="2">
    <location>
        <begin position="1796"/>
        <end position="1805"/>
    </location>
</feature>
<feature type="region of interest" description="UBR4 E3 catalytic module" evidence="1">
    <location>
        <begin position="1709"/>
        <end position="2246"/>
    </location>
</feature>
<comment type="similarity">
    <text evidence="1">Belongs to the UBR4 family.</text>
</comment>
<dbReference type="EMBL" id="LUCM01004128">
    <property type="protein sequence ID" value="KAA0194763.1"/>
    <property type="molecule type" value="Genomic_DNA"/>
</dbReference>
<dbReference type="InterPro" id="IPR045189">
    <property type="entry name" value="UBR4-like"/>
</dbReference>
<name>A0A8E0RV86_9TREM</name>
<sequence>MESASHTTEMRLALSMARHMIPTSSNRVSTSSSDAALCEPIGSVSSATQPFMVSPLLFQFIRVFLCHCSDSTVRTSAMHIIRAIYRSTSRHTQRRLLQLVPLVWAELSTFAPYATQFVRLTTEMLIDHPTWSGRPAFLQRVVRLMLRRLEAVRRHPRRTLYTCIMHLIQPQRESSSQLTADIATLRSIIPELMSQRVALASNDAGLTRSWSSVVALKPSTSVPLSQTNASIPPTATPVVDVTIPVVSRAEAGDEIGLSDLGLSCALELEPCLMCHSKAVEEPSYVMLRWDSEPGSSRLAVRLVQFAIPTHHERFVAHLKQALSQQQQQQQQQQQLLSKQTNSSAEAGISAPGASAQSASVMATSTNANHSSGPATGVATTSTGSVSVSAGSSAGTQNMPLAMIQIKPDVRSTASVHVFDLEEIHQISQLTVKSIQFSKACSPVLLGSTSRITLVTVKKRSSKPLNCRCYTAVEPLHDREDRDSACRQIVALSRVLAKSSFNLAQMDIAQCLNDIAMAPSGPNLTKIPPSASTDVSTVPKLSATTNDKALLASLTTFNSPLGAVHTSLARLASCVAEANAISLDMAAITRQLWATRQSVMEFDLAQQKASSSASSEKSNTDSSGLTEWPDYEALDDLFDPPVGGCYSCLLNVIHLCGRLLLGVAEHSVTERSTDTANSATNHWLFEHASEESSEPAGVITDKNHQGVATMVLLQQLVSILIDFGLSIYPRSIQLELQSLIIQLTRDSPPLIAHVGQQLTTRLIQAASDHGNQSHLISSLVQTDVSLLQASVETILPRHTTTEIPGHMRPMDRLSSSWEMRLRPLFRVILGLTKLKRTSRTDSTCPTDPPSNAATLHPPTIQAILLPLLETLEDLVSHGPSTRSLGIRPHPARDTPSTGDRHEAADHGKPNQLGAKGETRPPRRPLPSDPSVILPSHGTPPVNFEAWLNELPHASYSAWNDRLISRRRLSVSSKTNVVNTNQNNQELNSLVGFADSRQKALVAKFASRWRALVNELRWAKKWGITLREFIPLNFEVALFILVARSKMFFQYSPINIQHLSLDDLIPSDTWLTTVLFDPPDSTARAVNVCMDLLKSLSTYPNRVRKPSKVSGGPPTTVLSHRIRNQSVFSLYQKRRRLILCYLTQTCLLRLDELAPARGSVVWPDSYDTDLPQSSSAHLMNAGDAFVYKFRQLVGSPESPTSARRSSFESSESVHPPLVPYLLIKVNFLSHVAHVVERVLSQMQRLESTTLLHWDELIASKMGSVSGTGALNGSTPSHTIAYVAELLRILEPLKNLGRKHRYSLLHILLHACVRLRQLVLQRSVCTEQAEEVFSSMLDQLTGVSGSQIRDFIVVSLILPPSSETRGFGPTIHDVIDYICTGNNLTTDMRLEIVCENQILMPELRLQDVYTQVWCGNRNNVNKPMVLVYRIPGLEADNLPYVEQLDTAKVPPEQYSHLSVLATHPHGLNGLIKRLDTVEDPVQTRDLLDVAFHILGFCLKIDECRTKLIDPELKSIPVLLRLLVLGLQADQSRPAQSGGDGRNDTIGQLIEVLEPILQSADATLSEDVNVTLETGDLNSIHQLLSCVSDNPELPVISSRVARLLGLLAFGDEDKMDAIVQFLKVHLVKLKPSENISDKKESALLDCCCALMISIRRDTPNGLALRKKIVSETGALEVCLKFLWDTVPACVAHFEEETPLDTTDPEVIGFLKLPMLPHVLQVLRATVDGSQPADCLSQPVGYQCPGDPDKPRLTAKNLLQFLHLLDTSTSSGRVGLLTEDLLNEWSPKNPDPGDATRPVPSSSDSTISDDTASTIAQVIVRLRESTAQRTQRRAHAMRQKKLRSMNMRVDEKGKVSVVGSDRLAEMTATVAEEKGLTCAICHDGFRNAPQESMGIYVFVRQCPLDETMVYGSETAQAPPASSSIVQGYSTLSSFVTVHFSCHSNSLKSSSENRWTVAQRHNRGAQCNAILPILSPPLAPGSEAKTKSKKDQPQSPETVYAGHLASFMNYVMRTLNVRPGYASALQDVKVLLCRFACNRHFHQETGGGGRESNIQLLPHLMQVCLHSMLMSSSVRKELVELDEFMDVPDTQWATSEQCWSSTGPLYRTVVALHLWSVEVWRQQRGVMLRRLIYLAVGRLKQLGSRDSSESPEAVFLRFKPYFIFFGLVDAIYSHLFKDVHLPSESSQPGDWCTALSNYIATSDEAILAATPRLLTFFQDDLSPIVSVDEFADVMGLLGELNVDELTAIMNES</sequence>
<dbReference type="Pfam" id="PF13764">
    <property type="entry name" value="E3_UbLigase_R4"/>
    <property type="match status" value="1"/>
</dbReference>
<dbReference type="Proteomes" id="UP000728185">
    <property type="component" value="Unassembled WGS sequence"/>
</dbReference>
<feature type="compositionally biased region" description="Low complexity" evidence="2">
    <location>
        <begin position="370"/>
        <end position="391"/>
    </location>
</feature>
<dbReference type="PROSITE" id="PS52043">
    <property type="entry name" value="UBR4_E3"/>
    <property type="match status" value="1"/>
</dbReference>
<protein>
    <submittedName>
        <fullName evidence="4">E3 ubiquitin-protein ligase UBR4</fullName>
    </submittedName>
</protein>
<feature type="compositionally biased region" description="Low complexity" evidence="2">
    <location>
        <begin position="329"/>
        <end position="339"/>
    </location>
</feature>
<comment type="caution">
    <text evidence="4">The sequence shown here is derived from an EMBL/GenBank/DDBJ whole genome shotgun (WGS) entry which is preliminary data.</text>
</comment>
<organism evidence="4 5">
    <name type="scientific">Fasciolopsis buskii</name>
    <dbReference type="NCBI Taxonomy" id="27845"/>
    <lineage>
        <taxon>Eukaryota</taxon>
        <taxon>Metazoa</taxon>
        <taxon>Spiralia</taxon>
        <taxon>Lophotrochozoa</taxon>
        <taxon>Platyhelminthes</taxon>
        <taxon>Trematoda</taxon>
        <taxon>Digenea</taxon>
        <taxon>Plagiorchiida</taxon>
        <taxon>Echinostomata</taxon>
        <taxon>Echinostomatoidea</taxon>
        <taxon>Fasciolidae</taxon>
        <taxon>Fasciolopsis</taxon>
    </lineage>
</organism>
<feature type="region of interest" description="Disordered" evidence="2">
    <location>
        <begin position="878"/>
        <end position="933"/>
    </location>
</feature>
<feature type="compositionally biased region" description="Polar residues" evidence="2">
    <location>
        <begin position="839"/>
        <end position="852"/>
    </location>
</feature>
<keyword evidence="5" id="KW-1185">Reference proteome</keyword>
<dbReference type="InterPro" id="IPR025704">
    <property type="entry name" value="E3_Ub_ligase_UBR4_C"/>
</dbReference>
<evidence type="ECO:0000259" key="3">
    <source>
        <dbReference type="Pfam" id="PF13764"/>
    </source>
</evidence>
<dbReference type="OrthoDB" id="30336at2759"/>
<proteinExistence type="inferred from homology"/>
<keyword evidence="1" id="KW-0862">Zinc</keyword>
<feature type="region of interest" description="Disordered" evidence="2">
    <location>
        <begin position="836"/>
        <end position="856"/>
    </location>
</feature>
<evidence type="ECO:0000256" key="2">
    <source>
        <dbReference type="SAM" id="MobiDB-lite"/>
    </source>
</evidence>
<dbReference type="PANTHER" id="PTHR21725">
    <property type="entry name" value="E3 UBIQUITIN-PROTEIN LIGASE UBR4"/>
    <property type="match status" value="1"/>
</dbReference>
<dbReference type="PANTHER" id="PTHR21725:SF1">
    <property type="entry name" value="E3 UBIQUITIN-PROTEIN LIGASE UBR4"/>
    <property type="match status" value="1"/>
</dbReference>
<feature type="domain" description="E3 ubiquitin ligase UBR4 C-terminal" evidence="3">
    <location>
        <begin position="1356"/>
        <end position="2229"/>
    </location>
</feature>
<evidence type="ECO:0000256" key="1">
    <source>
        <dbReference type="PROSITE-ProRule" id="PRU01388"/>
    </source>
</evidence>
<feature type="compositionally biased region" description="Polar residues" evidence="2">
    <location>
        <begin position="354"/>
        <end position="369"/>
    </location>
</feature>